<dbReference type="Proteomes" id="UP000198394">
    <property type="component" value="Unassembled WGS sequence"/>
</dbReference>
<evidence type="ECO:0000259" key="2">
    <source>
        <dbReference type="PROSITE" id="PS51782"/>
    </source>
</evidence>
<dbReference type="InterPro" id="IPR002502">
    <property type="entry name" value="Amidase_domain"/>
</dbReference>
<dbReference type="Gene3D" id="1.10.101.10">
    <property type="entry name" value="PGBD-like superfamily/PGBD"/>
    <property type="match status" value="1"/>
</dbReference>
<dbReference type="InterPro" id="IPR036505">
    <property type="entry name" value="Amidase/PGRP_sf"/>
</dbReference>
<dbReference type="CDD" id="cd06583">
    <property type="entry name" value="PGRP"/>
    <property type="match status" value="1"/>
</dbReference>
<dbReference type="InterPro" id="IPR006619">
    <property type="entry name" value="PGRP_domain_met/bac"/>
</dbReference>
<dbReference type="CDD" id="cd00118">
    <property type="entry name" value="LysM"/>
    <property type="match status" value="1"/>
</dbReference>
<dbReference type="InterPro" id="IPR018392">
    <property type="entry name" value="LysM"/>
</dbReference>
<proteinExistence type="inferred from homology"/>
<dbReference type="InterPro" id="IPR002477">
    <property type="entry name" value="Peptidoglycan-bd-like"/>
</dbReference>
<evidence type="ECO:0000313" key="3">
    <source>
        <dbReference type="EMBL" id="OXB94689.1"/>
    </source>
</evidence>
<dbReference type="SUPFAM" id="SSF47090">
    <property type="entry name" value="PGBD-like"/>
    <property type="match status" value="1"/>
</dbReference>
<dbReference type="GO" id="GO:0008745">
    <property type="term" value="F:N-acetylmuramoyl-L-alanine amidase activity"/>
    <property type="evidence" value="ECO:0007669"/>
    <property type="project" value="InterPro"/>
</dbReference>
<dbReference type="Pfam" id="PF01510">
    <property type="entry name" value="Amidase_2"/>
    <property type="match status" value="1"/>
</dbReference>
<comment type="caution">
    <text evidence="3">The sequence shown here is derived from an EMBL/GenBank/DDBJ whole genome shotgun (WGS) entry which is preliminary data.</text>
</comment>
<dbReference type="AlphaFoldDB" id="A0A226QTF1"/>
<sequence>MVAIKDIPGVQVFRDIRNSLKKHPTKKYKTRSLGVITHIVVHHSLTKTGSAKAYAEYHVDTNGWPGIGYHFHIAKDGSVDWTNSLETISYHVGNSNKTSIGIVLTGDFRVEKPTEAQMNSLIALIRYLKKLLSIPTTNVKGHSEMPGYSWKQCPCIDMNDLRKKVDSSFALPQKPQNNTPTPDYYVVQRGDTLWNIAKHLNTTVQQILQWNPEIKDPNKLQIGQRIRLKPSASNNASSGTNASTPAKTKYVLPDGILKLGDKGEKVKQLQKALNAINFKCGKADGIYGPKTQDAVRRFQSMYAALKDDGIYGPQTKQFLYQELKKRGLI</sequence>
<dbReference type="Gene3D" id="3.10.350.10">
    <property type="entry name" value="LysM domain"/>
    <property type="match status" value="1"/>
</dbReference>
<organism evidence="3 4">
    <name type="scientific">Parageobacillus galactosidasius</name>
    <dbReference type="NCBI Taxonomy" id="883812"/>
    <lineage>
        <taxon>Bacteria</taxon>
        <taxon>Bacillati</taxon>
        <taxon>Bacillota</taxon>
        <taxon>Bacilli</taxon>
        <taxon>Bacillales</taxon>
        <taxon>Anoxybacillaceae</taxon>
        <taxon>Parageobacillus</taxon>
    </lineage>
</organism>
<gene>
    <name evidence="3" type="ORF">B9L23_07425</name>
</gene>
<dbReference type="InterPro" id="IPR036365">
    <property type="entry name" value="PGBD-like_sf"/>
</dbReference>
<dbReference type="RefSeq" id="WP_089097143.1">
    <property type="nucleotide sequence ID" value="NZ_NDYL01000001.1"/>
</dbReference>
<dbReference type="PANTHER" id="PTHR11022:SF41">
    <property type="entry name" value="PEPTIDOGLYCAN-RECOGNITION PROTEIN LC-RELATED"/>
    <property type="match status" value="1"/>
</dbReference>
<dbReference type="GO" id="GO:0009253">
    <property type="term" value="P:peptidoglycan catabolic process"/>
    <property type="evidence" value="ECO:0007669"/>
    <property type="project" value="InterPro"/>
</dbReference>
<accession>A0A226QTF1</accession>
<dbReference type="Pfam" id="PF01476">
    <property type="entry name" value="LysM"/>
    <property type="match status" value="1"/>
</dbReference>
<dbReference type="PANTHER" id="PTHR11022">
    <property type="entry name" value="PEPTIDOGLYCAN RECOGNITION PROTEIN"/>
    <property type="match status" value="1"/>
</dbReference>
<dbReference type="Pfam" id="PF01471">
    <property type="entry name" value="PG_binding_1"/>
    <property type="match status" value="1"/>
</dbReference>
<comment type="similarity">
    <text evidence="1">Belongs to the N-acetylmuramoyl-L-alanine amidase 2 family.</text>
</comment>
<dbReference type="PROSITE" id="PS51782">
    <property type="entry name" value="LYSM"/>
    <property type="match status" value="1"/>
</dbReference>
<evidence type="ECO:0000256" key="1">
    <source>
        <dbReference type="ARBA" id="ARBA00007553"/>
    </source>
</evidence>
<name>A0A226QTF1_9BACL</name>
<dbReference type="SMART" id="SM00701">
    <property type="entry name" value="PGRP"/>
    <property type="match status" value="1"/>
</dbReference>
<dbReference type="SMART" id="SM00644">
    <property type="entry name" value="Ami_2"/>
    <property type="match status" value="1"/>
</dbReference>
<keyword evidence="4" id="KW-1185">Reference proteome</keyword>
<evidence type="ECO:0000313" key="4">
    <source>
        <dbReference type="Proteomes" id="UP000198394"/>
    </source>
</evidence>
<dbReference type="SUPFAM" id="SSF54106">
    <property type="entry name" value="LysM domain"/>
    <property type="match status" value="1"/>
</dbReference>
<dbReference type="InterPro" id="IPR036779">
    <property type="entry name" value="LysM_dom_sf"/>
</dbReference>
<dbReference type="InterPro" id="IPR036366">
    <property type="entry name" value="PGBDSf"/>
</dbReference>
<reference evidence="3 4" key="1">
    <citation type="submission" date="2017-04" db="EMBL/GenBank/DDBJ databases">
        <title>The genome sequence of Parageobacillus galactosidasius DSM 18751.</title>
        <authorList>
            <person name="Ramaloko W.T."/>
            <person name="Koen N."/>
            <person name="Polliack S."/>
            <person name="Aliyu H."/>
            <person name="Lebre P."/>
            <person name="Mohr T."/>
            <person name="Oswald F."/>
            <person name="Zwick M."/>
            <person name="Neumann A."/>
            <person name="Syldatk C."/>
            <person name="Cowan D."/>
            <person name="De Maayer P."/>
        </authorList>
    </citation>
    <scope>NUCLEOTIDE SEQUENCE [LARGE SCALE GENOMIC DNA]</scope>
    <source>
        <strain evidence="3 4">DSM 18751</strain>
    </source>
</reference>
<dbReference type="SMART" id="SM00257">
    <property type="entry name" value="LysM"/>
    <property type="match status" value="1"/>
</dbReference>
<dbReference type="EMBL" id="NDYL01000001">
    <property type="protein sequence ID" value="OXB94689.1"/>
    <property type="molecule type" value="Genomic_DNA"/>
</dbReference>
<protein>
    <recommendedName>
        <fullName evidence="2">LysM domain-containing protein</fullName>
    </recommendedName>
</protein>
<dbReference type="Gene3D" id="3.40.80.10">
    <property type="entry name" value="Peptidoglycan recognition protein-like"/>
    <property type="match status" value="1"/>
</dbReference>
<dbReference type="SUPFAM" id="SSF55846">
    <property type="entry name" value="N-acetylmuramoyl-L-alanine amidase-like"/>
    <property type="match status" value="1"/>
</dbReference>
<feature type="domain" description="LysM" evidence="2">
    <location>
        <begin position="183"/>
        <end position="228"/>
    </location>
</feature>
<dbReference type="GO" id="GO:0008270">
    <property type="term" value="F:zinc ion binding"/>
    <property type="evidence" value="ECO:0007669"/>
    <property type="project" value="InterPro"/>
</dbReference>
<dbReference type="InterPro" id="IPR015510">
    <property type="entry name" value="PGRP"/>
</dbReference>